<evidence type="ECO:0000313" key="2">
    <source>
        <dbReference type="EMBL" id="ELU08947.1"/>
    </source>
</evidence>
<protein>
    <submittedName>
        <fullName evidence="2 3">Uncharacterized protein</fullName>
    </submittedName>
</protein>
<accession>R7UYC7</accession>
<reference evidence="3" key="3">
    <citation type="submission" date="2015-06" db="UniProtKB">
        <authorList>
            <consortium name="EnsemblMetazoa"/>
        </authorList>
    </citation>
    <scope>IDENTIFICATION</scope>
</reference>
<proteinExistence type="predicted"/>
<dbReference type="AlphaFoldDB" id="R7UYC7"/>
<dbReference type="Proteomes" id="UP000014760">
    <property type="component" value="Unassembled WGS sequence"/>
</dbReference>
<sequence length="162" mass="17646">MEGFTFWLSPHGAPPPPPPPKEVCPSFCDYDGTWIPNRACGPKHFCCLLSDSFLGCCADPELKLPEDIGNDYNCYDEDDSWLTRHWEIILGLCLTLALISVMGTLGESSFSDGSSISSFPVIPDGIDPRDVFALGPQQGPHPPPYSTDKPPAYSDVFPADPI</sequence>
<keyword evidence="4" id="KW-1185">Reference proteome</keyword>
<dbReference type="EMBL" id="AMQN01001054">
    <property type="status" value="NOT_ANNOTATED_CDS"/>
    <property type="molecule type" value="Genomic_DNA"/>
</dbReference>
<organism evidence="2">
    <name type="scientific">Capitella teleta</name>
    <name type="common">Polychaete worm</name>
    <dbReference type="NCBI Taxonomy" id="283909"/>
    <lineage>
        <taxon>Eukaryota</taxon>
        <taxon>Metazoa</taxon>
        <taxon>Spiralia</taxon>
        <taxon>Lophotrochozoa</taxon>
        <taxon>Annelida</taxon>
        <taxon>Polychaeta</taxon>
        <taxon>Sedentaria</taxon>
        <taxon>Scolecida</taxon>
        <taxon>Capitellidae</taxon>
        <taxon>Capitella</taxon>
    </lineage>
</organism>
<evidence type="ECO:0000313" key="3">
    <source>
        <dbReference type="EnsemblMetazoa" id="CapteP225726"/>
    </source>
</evidence>
<dbReference type="EnsemblMetazoa" id="CapteT225726">
    <property type="protein sequence ID" value="CapteP225726"/>
    <property type="gene ID" value="CapteG225726"/>
</dbReference>
<name>R7UYC7_CAPTE</name>
<evidence type="ECO:0000256" key="1">
    <source>
        <dbReference type="SAM" id="MobiDB-lite"/>
    </source>
</evidence>
<reference evidence="4" key="1">
    <citation type="submission" date="2012-12" db="EMBL/GenBank/DDBJ databases">
        <authorList>
            <person name="Hellsten U."/>
            <person name="Grimwood J."/>
            <person name="Chapman J.A."/>
            <person name="Shapiro H."/>
            <person name="Aerts A."/>
            <person name="Otillar R.P."/>
            <person name="Terry A.Y."/>
            <person name="Boore J.L."/>
            <person name="Simakov O."/>
            <person name="Marletaz F."/>
            <person name="Cho S.-J."/>
            <person name="Edsinger-Gonzales E."/>
            <person name="Havlak P."/>
            <person name="Kuo D.-H."/>
            <person name="Larsson T."/>
            <person name="Lv J."/>
            <person name="Arendt D."/>
            <person name="Savage R."/>
            <person name="Osoegawa K."/>
            <person name="de Jong P."/>
            <person name="Lindberg D.R."/>
            <person name="Seaver E.C."/>
            <person name="Weisblat D.A."/>
            <person name="Putnam N.H."/>
            <person name="Grigoriev I.V."/>
            <person name="Rokhsar D.S."/>
        </authorList>
    </citation>
    <scope>NUCLEOTIDE SEQUENCE</scope>
    <source>
        <strain evidence="4">I ESC-2004</strain>
    </source>
</reference>
<evidence type="ECO:0000313" key="4">
    <source>
        <dbReference type="Proteomes" id="UP000014760"/>
    </source>
</evidence>
<dbReference type="EMBL" id="KB298688">
    <property type="protein sequence ID" value="ELU08947.1"/>
    <property type="molecule type" value="Genomic_DNA"/>
</dbReference>
<feature type="region of interest" description="Disordered" evidence="1">
    <location>
        <begin position="132"/>
        <end position="162"/>
    </location>
</feature>
<dbReference type="HOGENOM" id="CLU_1637026_0_0_1"/>
<gene>
    <name evidence="2" type="ORF">CAPTEDRAFT_225726</name>
</gene>
<reference evidence="2 4" key="2">
    <citation type="journal article" date="2013" name="Nature">
        <title>Insights into bilaterian evolution from three spiralian genomes.</title>
        <authorList>
            <person name="Simakov O."/>
            <person name="Marletaz F."/>
            <person name="Cho S.J."/>
            <person name="Edsinger-Gonzales E."/>
            <person name="Havlak P."/>
            <person name="Hellsten U."/>
            <person name="Kuo D.H."/>
            <person name="Larsson T."/>
            <person name="Lv J."/>
            <person name="Arendt D."/>
            <person name="Savage R."/>
            <person name="Osoegawa K."/>
            <person name="de Jong P."/>
            <person name="Grimwood J."/>
            <person name="Chapman J.A."/>
            <person name="Shapiro H."/>
            <person name="Aerts A."/>
            <person name="Otillar R.P."/>
            <person name="Terry A.Y."/>
            <person name="Boore J.L."/>
            <person name="Grigoriev I.V."/>
            <person name="Lindberg D.R."/>
            <person name="Seaver E.C."/>
            <person name="Weisblat D.A."/>
            <person name="Putnam N.H."/>
            <person name="Rokhsar D.S."/>
        </authorList>
    </citation>
    <scope>NUCLEOTIDE SEQUENCE</scope>
    <source>
        <strain evidence="2 4">I ESC-2004</strain>
    </source>
</reference>